<dbReference type="PANTHER" id="PTHR12329">
    <property type="entry name" value="BCL2-ASSOCIATED ATHANOGENE"/>
    <property type="match status" value="1"/>
</dbReference>
<evidence type="ECO:0000256" key="1">
    <source>
        <dbReference type="ARBA" id="ARBA00023186"/>
    </source>
</evidence>
<evidence type="ECO:0000256" key="2">
    <source>
        <dbReference type="ARBA" id="ARBA00058673"/>
    </source>
</evidence>
<dbReference type="CDD" id="cd17054">
    <property type="entry name" value="Ubl_AtBAG1_like"/>
    <property type="match status" value="1"/>
</dbReference>
<keyword evidence="6" id="KW-1185">Reference proteome</keyword>
<dbReference type="SUPFAM" id="SSF63491">
    <property type="entry name" value="BAG domain"/>
    <property type="match status" value="1"/>
</dbReference>
<sequence>MMRMKNINSSNNNKTNGLSSIINNGGSDGNRAEPGSKEWEMRPGGMLVQMRTTDSDRNSALVPTIRVRVKYGSIYHEVNISSQATFGELKKMLSGPTGLHHEDQKLLYKDKERDSKAFLDMVGVKDKSKIVLVEDPISQEKRLLERRKNAKMEKAAKSISEISLEVDRLAGRVSAFESIISKGGRVVETDLLNLIELLMNQLLKLDGIVADGDVKLQRKMQVMYRLAHFCVISTSQIAFANNGSETLILKVKRVQKYVETLDVLKVKNSMPSSNGGHAPVQPQQKHSNGQRQGPVQEKKQQKHSNGHHRLALAPIQEQEQQQPSRNSTSGVVVTTNWELFDSVPPLIPVPSTSPSPHPSVTNNSGPHKFNWEFFNQLP</sequence>
<feature type="compositionally biased region" description="Polar residues" evidence="3">
    <location>
        <begin position="269"/>
        <end position="293"/>
    </location>
</feature>
<dbReference type="InterPro" id="IPR036533">
    <property type="entry name" value="BAG_dom_sf"/>
</dbReference>
<dbReference type="Pfam" id="PF02179">
    <property type="entry name" value="BAG"/>
    <property type="match status" value="1"/>
</dbReference>
<evidence type="ECO:0000313" key="6">
    <source>
        <dbReference type="Proteomes" id="UP000289340"/>
    </source>
</evidence>
<dbReference type="Proteomes" id="UP000289340">
    <property type="component" value="Chromosome 16"/>
</dbReference>
<dbReference type="PANTHER" id="PTHR12329:SF50">
    <property type="entry name" value="BAG FAMILY MOLECULAR CHAPERONE REGULATOR 3"/>
    <property type="match status" value="1"/>
</dbReference>
<dbReference type="GO" id="GO:0050821">
    <property type="term" value="P:protein stabilization"/>
    <property type="evidence" value="ECO:0007669"/>
    <property type="project" value="TreeGrafter"/>
</dbReference>
<dbReference type="InterPro" id="IPR003103">
    <property type="entry name" value="BAG_domain"/>
</dbReference>
<feature type="region of interest" description="Disordered" evidence="3">
    <location>
        <begin position="268"/>
        <end position="307"/>
    </location>
</feature>
<dbReference type="PROSITE" id="PS50053">
    <property type="entry name" value="UBIQUITIN_2"/>
    <property type="match status" value="1"/>
</dbReference>
<keyword evidence="1" id="KW-0143">Chaperone</keyword>
<dbReference type="FunFam" id="3.10.20.90:FF:000298">
    <property type="entry name" value="BAG family molecular chaperone regulator 1"/>
    <property type="match status" value="1"/>
</dbReference>
<feature type="domain" description="Ubiquitin-like" evidence="4">
    <location>
        <begin position="63"/>
        <end position="133"/>
    </location>
</feature>
<feature type="compositionally biased region" description="Basic and acidic residues" evidence="3">
    <location>
        <begin position="30"/>
        <end position="40"/>
    </location>
</feature>
<feature type="compositionally biased region" description="Low complexity" evidence="3">
    <location>
        <begin position="1"/>
        <end position="20"/>
    </location>
</feature>
<dbReference type="SUPFAM" id="SSF54236">
    <property type="entry name" value="Ubiquitin-like"/>
    <property type="match status" value="1"/>
</dbReference>
<comment type="function">
    <text evidence="2">Co-chaperone that regulates diverse cellular pathways, such as programmed cell death and stress responses.</text>
</comment>
<evidence type="ECO:0000313" key="5">
    <source>
        <dbReference type="EMBL" id="RZB61816.1"/>
    </source>
</evidence>
<dbReference type="Gene3D" id="3.10.20.90">
    <property type="entry name" value="Phosphatidylinositol 3-kinase Catalytic Subunit, Chain A, domain 1"/>
    <property type="match status" value="1"/>
</dbReference>
<name>A0A445GKQ8_GLYSO</name>
<evidence type="ECO:0000259" key="4">
    <source>
        <dbReference type="PROSITE" id="PS50053"/>
    </source>
</evidence>
<dbReference type="GO" id="GO:0005737">
    <property type="term" value="C:cytoplasm"/>
    <property type="evidence" value="ECO:0007669"/>
    <property type="project" value="TreeGrafter"/>
</dbReference>
<dbReference type="GO" id="GO:0051087">
    <property type="term" value="F:protein-folding chaperone binding"/>
    <property type="evidence" value="ECO:0007669"/>
    <property type="project" value="InterPro"/>
</dbReference>
<dbReference type="Pfam" id="PF00240">
    <property type="entry name" value="ubiquitin"/>
    <property type="match status" value="1"/>
</dbReference>
<comment type="caution">
    <text evidence="5">The sequence shown here is derived from an EMBL/GenBank/DDBJ whole genome shotgun (WGS) entry which is preliminary data.</text>
</comment>
<protein>
    <submittedName>
        <fullName evidence="5">BAG family molecular chaperone regulator 3 isoform B</fullName>
    </submittedName>
</protein>
<reference evidence="5 6" key="1">
    <citation type="submission" date="2018-09" db="EMBL/GenBank/DDBJ databases">
        <title>A high-quality reference genome of wild soybean provides a powerful tool to mine soybean genomes.</title>
        <authorList>
            <person name="Xie M."/>
            <person name="Chung C.Y.L."/>
            <person name="Li M.-W."/>
            <person name="Wong F.-L."/>
            <person name="Chan T.-F."/>
            <person name="Lam H.-M."/>
        </authorList>
    </citation>
    <scope>NUCLEOTIDE SEQUENCE [LARGE SCALE GENOMIC DNA]</scope>
    <source>
        <strain evidence="6">cv. W05</strain>
        <tissue evidence="5">Hypocotyl of etiolated seedlings</tissue>
    </source>
</reference>
<accession>A0A445GKQ8</accession>
<dbReference type="InterPro" id="IPR000626">
    <property type="entry name" value="Ubiquitin-like_dom"/>
</dbReference>
<feature type="region of interest" description="Disordered" evidence="3">
    <location>
        <begin position="1"/>
        <end position="40"/>
    </location>
</feature>
<dbReference type="GO" id="GO:0000774">
    <property type="term" value="F:adenyl-nucleotide exchange factor activity"/>
    <property type="evidence" value="ECO:0007669"/>
    <property type="project" value="TreeGrafter"/>
</dbReference>
<proteinExistence type="predicted"/>
<evidence type="ECO:0000256" key="3">
    <source>
        <dbReference type="SAM" id="MobiDB-lite"/>
    </source>
</evidence>
<dbReference type="InterPro" id="IPR029071">
    <property type="entry name" value="Ubiquitin-like_domsf"/>
</dbReference>
<dbReference type="EMBL" id="QZWG01000016">
    <property type="protein sequence ID" value="RZB61816.1"/>
    <property type="molecule type" value="Genomic_DNA"/>
</dbReference>
<dbReference type="Gene3D" id="1.20.58.120">
    <property type="entry name" value="BAG domain"/>
    <property type="match status" value="1"/>
</dbReference>
<dbReference type="InterPro" id="IPR039773">
    <property type="entry name" value="BAG_chaperone_regulator"/>
</dbReference>
<dbReference type="AlphaFoldDB" id="A0A445GKQ8"/>
<gene>
    <name evidence="5" type="ORF">D0Y65_044211</name>
</gene>
<organism evidence="5 6">
    <name type="scientific">Glycine soja</name>
    <name type="common">Wild soybean</name>
    <dbReference type="NCBI Taxonomy" id="3848"/>
    <lineage>
        <taxon>Eukaryota</taxon>
        <taxon>Viridiplantae</taxon>
        <taxon>Streptophyta</taxon>
        <taxon>Embryophyta</taxon>
        <taxon>Tracheophyta</taxon>
        <taxon>Spermatophyta</taxon>
        <taxon>Magnoliopsida</taxon>
        <taxon>eudicotyledons</taxon>
        <taxon>Gunneridae</taxon>
        <taxon>Pentapetalae</taxon>
        <taxon>rosids</taxon>
        <taxon>fabids</taxon>
        <taxon>Fabales</taxon>
        <taxon>Fabaceae</taxon>
        <taxon>Papilionoideae</taxon>
        <taxon>50 kb inversion clade</taxon>
        <taxon>NPAAA clade</taxon>
        <taxon>indigoferoid/millettioid clade</taxon>
        <taxon>Phaseoleae</taxon>
        <taxon>Glycine</taxon>
        <taxon>Glycine subgen. Soja</taxon>
    </lineage>
</organism>